<proteinExistence type="predicted"/>
<dbReference type="EMBL" id="KN819584">
    <property type="protein sequence ID" value="KIJ08638.1"/>
    <property type="molecule type" value="Genomic_DNA"/>
</dbReference>
<keyword evidence="1" id="KW-0812">Transmembrane</keyword>
<feature type="transmembrane region" description="Helical" evidence="1">
    <location>
        <begin position="21"/>
        <end position="44"/>
    </location>
</feature>
<evidence type="ECO:0000313" key="2">
    <source>
        <dbReference type="EMBL" id="KIJ08638.1"/>
    </source>
</evidence>
<dbReference type="AlphaFoldDB" id="A0A0C9TC85"/>
<name>A0A0C9TC85_PAXIN</name>
<protein>
    <submittedName>
        <fullName evidence="2">Uncharacterized protein</fullName>
    </submittedName>
</protein>
<evidence type="ECO:0000256" key="1">
    <source>
        <dbReference type="SAM" id="Phobius"/>
    </source>
</evidence>
<feature type="transmembrane region" description="Helical" evidence="1">
    <location>
        <begin position="149"/>
        <end position="170"/>
    </location>
</feature>
<evidence type="ECO:0000313" key="3">
    <source>
        <dbReference type="Proteomes" id="UP000053647"/>
    </source>
</evidence>
<feature type="transmembrane region" description="Helical" evidence="1">
    <location>
        <begin position="116"/>
        <end position="137"/>
    </location>
</feature>
<organism evidence="2 3">
    <name type="scientific">Paxillus involutus ATCC 200175</name>
    <dbReference type="NCBI Taxonomy" id="664439"/>
    <lineage>
        <taxon>Eukaryota</taxon>
        <taxon>Fungi</taxon>
        <taxon>Dikarya</taxon>
        <taxon>Basidiomycota</taxon>
        <taxon>Agaricomycotina</taxon>
        <taxon>Agaricomycetes</taxon>
        <taxon>Agaricomycetidae</taxon>
        <taxon>Boletales</taxon>
        <taxon>Paxilineae</taxon>
        <taxon>Paxillaceae</taxon>
        <taxon>Paxillus</taxon>
    </lineage>
</organism>
<keyword evidence="1" id="KW-1133">Transmembrane helix</keyword>
<keyword evidence="3" id="KW-1185">Reference proteome</keyword>
<dbReference type="OrthoDB" id="2611956at2759"/>
<accession>A0A0C9TC85</accession>
<dbReference type="Proteomes" id="UP000053647">
    <property type="component" value="Unassembled WGS sequence"/>
</dbReference>
<reference evidence="3" key="2">
    <citation type="submission" date="2015-01" db="EMBL/GenBank/DDBJ databases">
        <title>Evolutionary Origins and Diversification of the Mycorrhizal Mutualists.</title>
        <authorList>
            <consortium name="DOE Joint Genome Institute"/>
            <consortium name="Mycorrhizal Genomics Consortium"/>
            <person name="Kohler A."/>
            <person name="Kuo A."/>
            <person name="Nagy L.G."/>
            <person name="Floudas D."/>
            <person name="Copeland A."/>
            <person name="Barry K.W."/>
            <person name="Cichocki N."/>
            <person name="Veneault-Fourrey C."/>
            <person name="LaButti K."/>
            <person name="Lindquist E.A."/>
            <person name="Lipzen A."/>
            <person name="Lundell T."/>
            <person name="Morin E."/>
            <person name="Murat C."/>
            <person name="Riley R."/>
            <person name="Ohm R."/>
            <person name="Sun H."/>
            <person name="Tunlid A."/>
            <person name="Henrissat B."/>
            <person name="Grigoriev I.V."/>
            <person name="Hibbett D.S."/>
            <person name="Martin F."/>
        </authorList>
    </citation>
    <scope>NUCLEOTIDE SEQUENCE [LARGE SCALE GENOMIC DNA]</scope>
    <source>
        <strain evidence="3">ATCC 200175</strain>
    </source>
</reference>
<feature type="transmembrane region" description="Helical" evidence="1">
    <location>
        <begin position="72"/>
        <end position="95"/>
    </location>
</feature>
<gene>
    <name evidence="2" type="ORF">PAXINDRAFT_102504</name>
</gene>
<sequence>MALVAVMVLRVYAIYHGSRMVLGILLTSYILTIIVDFVATGIVFKSPEINVSVMFGTTICTVSVEESPNLNIYYYLLPSGIFNVLLCGLAVAQFVRESLQMHKATTRWRSNRYLELLVKGSVMYFVAVLFTNIAYLLSGPGTVILEGFAPLMVAMVSSFSSAVLPARLILAVRGGHSRIVGGHVNTGFGVISHRLTFINENIVFARPASEESTENLANNINYGAEEILDVV</sequence>
<reference evidence="2 3" key="1">
    <citation type="submission" date="2014-06" db="EMBL/GenBank/DDBJ databases">
        <authorList>
            <consortium name="DOE Joint Genome Institute"/>
            <person name="Kuo A."/>
            <person name="Kohler A."/>
            <person name="Nagy L.G."/>
            <person name="Floudas D."/>
            <person name="Copeland A."/>
            <person name="Barry K.W."/>
            <person name="Cichocki N."/>
            <person name="Veneault-Fourrey C."/>
            <person name="LaButti K."/>
            <person name="Lindquist E.A."/>
            <person name="Lipzen A."/>
            <person name="Lundell T."/>
            <person name="Morin E."/>
            <person name="Murat C."/>
            <person name="Sun H."/>
            <person name="Tunlid A."/>
            <person name="Henrissat B."/>
            <person name="Grigoriev I.V."/>
            <person name="Hibbett D.S."/>
            <person name="Martin F."/>
            <person name="Nordberg H.P."/>
            <person name="Cantor M.N."/>
            <person name="Hua S.X."/>
        </authorList>
    </citation>
    <scope>NUCLEOTIDE SEQUENCE [LARGE SCALE GENOMIC DNA]</scope>
    <source>
        <strain evidence="2 3">ATCC 200175</strain>
    </source>
</reference>
<keyword evidence="1" id="KW-0472">Membrane</keyword>
<dbReference type="HOGENOM" id="CLU_035509_15_1_1"/>